<comment type="caution">
    <text evidence="1">The sequence shown here is derived from an EMBL/GenBank/DDBJ whole genome shotgun (WGS) entry which is preliminary data.</text>
</comment>
<organism evidence="1 2">
    <name type="scientific">Lentilactobacillus sunkii DSM 19904</name>
    <dbReference type="NCBI Taxonomy" id="1423808"/>
    <lineage>
        <taxon>Bacteria</taxon>
        <taxon>Bacillati</taxon>
        <taxon>Bacillota</taxon>
        <taxon>Bacilli</taxon>
        <taxon>Lactobacillales</taxon>
        <taxon>Lactobacillaceae</taxon>
        <taxon>Lentilactobacillus</taxon>
    </lineage>
</organism>
<evidence type="ECO:0008006" key="3">
    <source>
        <dbReference type="Google" id="ProtNLM"/>
    </source>
</evidence>
<dbReference type="Gene3D" id="3.40.50.300">
    <property type="entry name" value="P-loop containing nucleotide triphosphate hydrolases"/>
    <property type="match status" value="1"/>
</dbReference>
<name>A0A0R1KZE1_9LACO</name>
<reference evidence="1 2" key="1">
    <citation type="journal article" date="2015" name="Genome Announc.">
        <title>Expanding the biotechnology potential of lactobacilli through comparative genomics of 213 strains and associated genera.</title>
        <authorList>
            <person name="Sun Z."/>
            <person name="Harris H.M."/>
            <person name="McCann A."/>
            <person name="Guo C."/>
            <person name="Argimon S."/>
            <person name="Zhang W."/>
            <person name="Yang X."/>
            <person name="Jeffery I.B."/>
            <person name="Cooney J.C."/>
            <person name="Kagawa T.F."/>
            <person name="Liu W."/>
            <person name="Song Y."/>
            <person name="Salvetti E."/>
            <person name="Wrobel A."/>
            <person name="Rasinkangas P."/>
            <person name="Parkhill J."/>
            <person name="Rea M.C."/>
            <person name="O'Sullivan O."/>
            <person name="Ritari J."/>
            <person name="Douillard F.P."/>
            <person name="Paul Ross R."/>
            <person name="Yang R."/>
            <person name="Briner A.E."/>
            <person name="Felis G.E."/>
            <person name="de Vos W.M."/>
            <person name="Barrangou R."/>
            <person name="Klaenhammer T.R."/>
            <person name="Caufield P.W."/>
            <person name="Cui Y."/>
            <person name="Zhang H."/>
            <person name="O'Toole P.W."/>
        </authorList>
    </citation>
    <scope>NUCLEOTIDE SEQUENCE [LARGE SCALE GENOMIC DNA]</scope>
    <source>
        <strain evidence="1 2">DSM 19904</strain>
    </source>
</reference>
<accession>A0A0R1KZE1</accession>
<sequence length="624" mass="72082">MKNDLILSIENYLKSDDDQAFQIDGPWGSGKTFYAQHMLNKTFSKNNYNPVYLSLNGISSLDNIKKELNRKVLNVFYEKSTEINTVTPKINSFFNMLDEANIPNGLLGAKVGSLFKVTNLYMEKNQKEILTSTEFHNFVIIIDELERFGNAKQIIPVMGYIATIQNEWKCKFVIISNEDSLKGSHQFKKFQTSKEKVINKSWYFGEETKTTALQMITKFTHEDGLDDSLNNWIRTISAELLDLPENINLRTLKSALSSYSEIINKVHNMNLDQKLLMQILKTSYVSVFIITDTIKRNSISRIESFNLLLRRTSGQIQFNKGSLLSAAKNDPNMEPEDISYLIETYHQGVHGFDTSMLYLQSIIDVVLHDQLNANSLINDIRTVLFPKKSAYRRLMDQTIDFREMSEQSFSNLQQEMVTLALKKDTKYAEILGIYANLKYFDGIGLLLIKKVPFNKLKSTILDKINHFSIQQVQSDGYFSLDSINNQQLRKTLKLALDDRMKEVDLGRDKEEIQNLLNFKPQAFKEMGQYFQNNSFFKILIDTNTIDNVLSHNNTGFKGIQGYLTEEILRIKNASNFHEHEIPYGKQFLSNLNESYPKIDDKITKFNFHELIETTSQVIKHLTVK</sequence>
<evidence type="ECO:0000313" key="2">
    <source>
        <dbReference type="Proteomes" id="UP000051581"/>
    </source>
</evidence>
<keyword evidence="2" id="KW-1185">Reference proteome</keyword>
<dbReference type="RefSeq" id="WP_057824702.1">
    <property type="nucleotide sequence ID" value="NZ_AZEA01000007.1"/>
</dbReference>
<dbReference type="PATRIC" id="fig|1423808.3.peg.2423"/>
<dbReference type="OrthoDB" id="88903at2"/>
<dbReference type="InterPro" id="IPR027417">
    <property type="entry name" value="P-loop_NTPase"/>
</dbReference>
<proteinExistence type="predicted"/>
<dbReference type="EMBL" id="AZEA01000007">
    <property type="protein sequence ID" value="KRK88688.1"/>
    <property type="molecule type" value="Genomic_DNA"/>
</dbReference>
<evidence type="ECO:0000313" key="1">
    <source>
        <dbReference type="EMBL" id="KRK88688.1"/>
    </source>
</evidence>
<dbReference type="SUPFAM" id="SSF52540">
    <property type="entry name" value="P-loop containing nucleoside triphosphate hydrolases"/>
    <property type="match status" value="1"/>
</dbReference>
<dbReference type="AlphaFoldDB" id="A0A0R1KZE1"/>
<protein>
    <recommendedName>
        <fullName evidence="3">KAP NTPase domain-containing protein</fullName>
    </recommendedName>
</protein>
<gene>
    <name evidence="1" type="ORF">FD17_GL002380</name>
</gene>
<dbReference type="Proteomes" id="UP000051581">
    <property type="component" value="Unassembled WGS sequence"/>
</dbReference>